<organismHost>
    <name type="scientific">Delftia acidovorans</name>
    <name type="common">Pseudomonas acidovorans</name>
    <name type="synonym">Comamonas acidovorans</name>
    <dbReference type="NCBI Taxonomy" id="80866"/>
</organismHost>
<name>C9DG27_BPW14</name>
<sequence length="263" mass="29804">MAIVRKAGVLGVNTSTFTTGSSAISNNVYSPRQLVYTCPADCLRAEISLEVTNYSLGVFYRYELQKSGQPASSRMFIPILSVLDNKYRSLLWNTSYATPSGYDRGCKPTMLLPVFPGDQVYISVESLTSNTTAVFNTRVNGFEYNRTDASDDNFVPFWKTIRSETDYTINWDWMSDMGDFDYMELRYPIVSPTYPRRCYVVKRKVATDQYTALGTYYGLKGEPTLFNLEKANYNDTVQFPMMNSKIPMSAAANIIIGMKGRYT</sequence>
<organism evidence="1 2">
    <name type="scientific">Delftia phage PhiW-14</name>
    <name type="common">Deftia acidovorans bacteriophage phiW-14</name>
    <dbReference type="NCBI Taxonomy" id="665032"/>
    <lineage>
        <taxon>Viruses</taxon>
        <taxon>Duplodnaviria</taxon>
        <taxon>Heunggongvirae</taxon>
        <taxon>Uroviricota</taxon>
        <taxon>Caudoviricetes</taxon>
        <taxon>Ionavirus</taxon>
        <taxon>Ionavirus W14</taxon>
    </lineage>
</organism>
<protein>
    <submittedName>
        <fullName evidence="1">Uncharacterized protein</fullName>
    </submittedName>
</protein>
<dbReference type="KEGG" id="vg:8684003"/>
<accession>C9DG27</accession>
<dbReference type="RefSeq" id="YP_003358910.1">
    <property type="nucleotide sequence ID" value="NC_013697.1"/>
</dbReference>
<reference evidence="1" key="1">
    <citation type="journal article" date="2018" name="Viruses">
        <title>The Sequence of Two Bacteriophages with Hypermodified Bases Reveals Novel Phage-Host Interactions.</title>
        <authorList>
            <person name="Kropinski A.M."/>
            <person name="Turner D."/>
            <person name="Nash J.H.E."/>
            <person name="Ackermann H.W."/>
            <person name="Lingohr E.J."/>
            <person name="Warren R.A."/>
            <person name="Ehrlich K.C."/>
            <person name="Ehrlich M."/>
        </authorList>
    </citation>
    <scope>NUCLEOTIDE SEQUENCE</scope>
</reference>
<evidence type="ECO:0000313" key="1">
    <source>
        <dbReference type="EMBL" id="ACV50078.1"/>
    </source>
</evidence>
<dbReference type="GeneID" id="8684003"/>
<evidence type="ECO:0000313" key="2">
    <source>
        <dbReference type="Proteomes" id="UP000008986"/>
    </source>
</evidence>
<proteinExistence type="predicted"/>
<gene>
    <name evidence="1" type="primary">56</name>
</gene>
<dbReference type="Proteomes" id="UP000008986">
    <property type="component" value="Segment"/>
</dbReference>
<keyword evidence="2" id="KW-1185">Reference proteome</keyword>
<dbReference type="EMBL" id="GQ357915">
    <property type="protein sequence ID" value="ACV50078.1"/>
    <property type="molecule type" value="Genomic_DNA"/>
</dbReference>